<dbReference type="InterPro" id="IPR036661">
    <property type="entry name" value="Luciferase-like_sf"/>
</dbReference>
<dbReference type="Proteomes" id="UP001207742">
    <property type="component" value="Unassembled WGS sequence"/>
</dbReference>
<dbReference type="RefSeq" id="WP_264732579.1">
    <property type="nucleotide sequence ID" value="NZ_JAPDNR010000001.1"/>
</dbReference>
<dbReference type="InterPro" id="IPR011251">
    <property type="entry name" value="Luciferase-like_dom"/>
</dbReference>
<dbReference type="Pfam" id="PF00296">
    <property type="entry name" value="Bac_luciferase"/>
    <property type="match status" value="1"/>
</dbReference>
<sequence>METHYQTAKHLDFSLFYFGNADVYEDENEKYKLLIDGAKYGDQHGFTAVWTPERHFSEFAGLYPSPAVLGATLAAHTKHIGIRAGSVVIPLHHPLRVAEDWSVVDNLSGGRAGIACASGWQANDFVLAADNYANRYEVMYKNIASIQQLWKGDAIPVANGNGEIKATRIFPKPLQPKLPMWITTNGNPASFRYAGKEGYNILTNFWGSSPDELGANIALYREAYQANGHPEGQGKIVLMLHAYIAASREAAYEKAREPLIRYLRSSVGLLKHNAASGGSATTAAALTPEEEDKMLEYSFYRYASGSSLVGSHADALEVLHKVSQLGVDEIACLLDFGIDYTAIMESLDHLTAVKNAYQDKVTASVSSSIDFDIPAGF</sequence>
<dbReference type="EMBL" id="JAPDNS010000002">
    <property type="protein sequence ID" value="MCW3485789.1"/>
    <property type="molecule type" value="Genomic_DNA"/>
</dbReference>
<evidence type="ECO:0000259" key="1">
    <source>
        <dbReference type="Pfam" id="PF00296"/>
    </source>
</evidence>
<dbReference type="NCBIfam" id="TIGR04020">
    <property type="entry name" value="seco_metab_LLM"/>
    <property type="match status" value="1"/>
</dbReference>
<reference evidence="2 3" key="1">
    <citation type="submission" date="2022-10" db="EMBL/GenBank/DDBJ databases">
        <title>Chitinophaga nivalis PC15 sp. nov., isolated from Pyeongchang county, South Korea.</title>
        <authorList>
            <person name="Trinh H.N."/>
        </authorList>
    </citation>
    <scope>NUCLEOTIDE SEQUENCE [LARGE SCALE GENOMIC DNA]</scope>
    <source>
        <strain evidence="2 3">PC14</strain>
    </source>
</reference>
<dbReference type="PANTHER" id="PTHR30137:SF6">
    <property type="entry name" value="LUCIFERASE-LIKE MONOOXYGENASE"/>
    <property type="match status" value="1"/>
</dbReference>
<dbReference type="SUPFAM" id="SSF51679">
    <property type="entry name" value="Bacterial luciferase-like"/>
    <property type="match status" value="1"/>
</dbReference>
<gene>
    <name evidence="2" type="ORF">OL497_17925</name>
</gene>
<dbReference type="PANTHER" id="PTHR30137">
    <property type="entry name" value="LUCIFERASE-LIKE MONOOXYGENASE"/>
    <property type="match status" value="1"/>
</dbReference>
<dbReference type="Gene3D" id="3.20.20.30">
    <property type="entry name" value="Luciferase-like domain"/>
    <property type="match status" value="1"/>
</dbReference>
<evidence type="ECO:0000313" key="3">
    <source>
        <dbReference type="Proteomes" id="UP001207742"/>
    </source>
</evidence>
<dbReference type="InterPro" id="IPR024011">
    <property type="entry name" value="Biosynth_lucif-like_mOase_dom"/>
</dbReference>
<dbReference type="InterPro" id="IPR050766">
    <property type="entry name" value="Bact_Lucif_Oxidored"/>
</dbReference>
<accession>A0ABT3IPA5</accession>
<feature type="domain" description="Luciferase-like" evidence="1">
    <location>
        <begin position="14"/>
        <end position="328"/>
    </location>
</feature>
<organism evidence="2 3">
    <name type="scientific">Chitinophaga nivalis</name>
    <dbReference type="NCBI Taxonomy" id="2991709"/>
    <lineage>
        <taxon>Bacteria</taxon>
        <taxon>Pseudomonadati</taxon>
        <taxon>Bacteroidota</taxon>
        <taxon>Chitinophagia</taxon>
        <taxon>Chitinophagales</taxon>
        <taxon>Chitinophagaceae</taxon>
        <taxon>Chitinophaga</taxon>
    </lineage>
</organism>
<proteinExistence type="predicted"/>
<keyword evidence="3" id="KW-1185">Reference proteome</keyword>
<name>A0ABT3IPA5_9BACT</name>
<evidence type="ECO:0000313" key="2">
    <source>
        <dbReference type="EMBL" id="MCW3485789.1"/>
    </source>
</evidence>
<protein>
    <submittedName>
        <fullName evidence="2">LLM class flavin-dependent oxidoreductase</fullName>
    </submittedName>
</protein>
<comment type="caution">
    <text evidence="2">The sequence shown here is derived from an EMBL/GenBank/DDBJ whole genome shotgun (WGS) entry which is preliminary data.</text>
</comment>